<organism evidence="1 2">
    <name type="scientific">Georgenia yuyongxinii</name>
    <dbReference type="NCBI Taxonomy" id="2589797"/>
    <lineage>
        <taxon>Bacteria</taxon>
        <taxon>Bacillati</taxon>
        <taxon>Actinomycetota</taxon>
        <taxon>Actinomycetes</taxon>
        <taxon>Micrococcales</taxon>
        <taxon>Bogoriellaceae</taxon>
        <taxon>Georgenia</taxon>
    </lineage>
</organism>
<protein>
    <submittedName>
        <fullName evidence="1">Uncharacterized protein</fullName>
    </submittedName>
</protein>
<comment type="caution">
    <text evidence="1">The sequence shown here is derived from an EMBL/GenBank/DDBJ whole genome shotgun (WGS) entry which is preliminary data.</text>
</comment>
<gene>
    <name evidence="1" type="ORF">FJ693_05415</name>
</gene>
<reference evidence="1 2" key="1">
    <citation type="submission" date="2019-07" db="EMBL/GenBank/DDBJ databases">
        <title>Georgenia wutianyii sp. nov. and Georgenia *** sp. nov. isolated from plateau pika (Ochotona curzoniae) in the Qinghai-Tibet plateau of China.</title>
        <authorList>
            <person name="Tian Z."/>
        </authorList>
    </citation>
    <scope>NUCLEOTIDE SEQUENCE [LARGE SCALE GENOMIC DNA]</scope>
    <source>
        <strain evidence="1 2">Z446</strain>
    </source>
</reference>
<name>A0A552WUK6_9MICO</name>
<dbReference type="AlphaFoldDB" id="A0A552WUK6"/>
<keyword evidence="2" id="KW-1185">Reference proteome</keyword>
<dbReference type="RefSeq" id="WP_143417510.1">
    <property type="nucleotide sequence ID" value="NZ_VJXR01000010.1"/>
</dbReference>
<dbReference type="Proteomes" id="UP000318693">
    <property type="component" value="Unassembled WGS sequence"/>
</dbReference>
<evidence type="ECO:0000313" key="1">
    <source>
        <dbReference type="EMBL" id="TRW46365.1"/>
    </source>
</evidence>
<accession>A0A552WUK6</accession>
<proteinExistence type="predicted"/>
<sequence length="186" mass="21027">MALNLKLGPIREQSEKEQAADPMRRDWYGYSGRVSEQEIYERNRGIWYLGRRAQAERYATFSFNSEVVLVVEIDHIETIPWETGGKRDKQAIVGRVLPEGHPVREALMGRPVDAFRNPVTYIDDPADVVPARTCACGCGGEVTGARDFLPGHDQRAVHERITRRWGSTLAFIEWFDTTDGTDTTSA</sequence>
<dbReference type="EMBL" id="VJXR01000010">
    <property type="protein sequence ID" value="TRW46365.1"/>
    <property type="molecule type" value="Genomic_DNA"/>
</dbReference>
<evidence type="ECO:0000313" key="2">
    <source>
        <dbReference type="Proteomes" id="UP000318693"/>
    </source>
</evidence>